<reference evidence="7 8" key="1">
    <citation type="journal article" date="2021" name="Sci. Rep.">
        <title>The distribution of antibiotic resistance genes in chicken gut microbiota commensals.</title>
        <authorList>
            <person name="Juricova H."/>
            <person name="Matiasovicova J."/>
            <person name="Kubasova T."/>
            <person name="Cejkova D."/>
            <person name="Rychlik I."/>
        </authorList>
    </citation>
    <scope>NUCLEOTIDE SEQUENCE [LARGE SCALE GENOMIC DNA]</scope>
    <source>
        <strain evidence="7 8">An574</strain>
    </source>
</reference>
<feature type="transmembrane region" description="Helical" evidence="6">
    <location>
        <begin position="159"/>
        <end position="177"/>
    </location>
</feature>
<accession>A0ABS2GUV9</accession>
<dbReference type="Gene3D" id="1.20.1740.10">
    <property type="entry name" value="Amino acid/polyamine transporter I"/>
    <property type="match status" value="1"/>
</dbReference>
<gene>
    <name evidence="7" type="ORF">H5975_00665</name>
</gene>
<evidence type="ECO:0000256" key="4">
    <source>
        <dbReference type="ARBA" id="ARBA00022989"/>
    </source>
</evidence>
<dbReference type="PIRSF" id="PIRSF006060">
    <property type="entry name" value="AA_transporter"/>
    <property type="match status" value="1"/>
</dbReference>
<keyword evidence="5 6" id="KW-0472">Membrane</keyword>
<feature type="transmembrane region" description="Helical" evidence="6">
    <location>
        <begin position="129"/>
        <end position="147"/>
    </location>
</feature>
<evidence type="ECO:0000313" key="8">
    <source>
        <dbReference type="Proteomes" id="UP000785625"/>
    </source>
</evidence>
<evidence type="ECO:0000256" key="3">
    <source>
        <dbReference type="ARBA" id="ARBA00022692"/>
    </source>
</evidence>
<comment type="subcellular location">
    <subcellularLocation>
        <location evidence="1">Cell membrane</location>
        <topology evidence="1">Multi-pass membrane protein</topology>
    </subcellularLocation>
</comment>
<keyword evidence="4 6" id="KW-1133">Transmembrane helix</keyword>
<evidence type="ECO:0000313" key="7">
    <source>
        <dbReference type="EMBL" id="MBM6940012.1"/>
    </source>
</evidence>
<feature type="transmembrane region" description="Helical" evidence="6">
    <location>
        <begin position="406"/>
        <end position="424"/>
    </location>
</feature>
<dbReference type="PANTHER" id="PTHR42770:SF18">
    <property type="entry name" value="ARGININE_AGMATINE ANTIPORTER"/>
    <property type="match status" value="1"/>
</dbReference>
<dbReference type="PANTHER" id="PTHR42770">
    <property type="entry name" value="AMINO ACID TRANSPORTER-RELATED"/>
    <property type="match status" value="1"/>
</dbReference>
<feature type="transmembrane region" description="Helical" evidence="6">
    <location>
        <begin position="12"/>
        <end position="34"/>
    </location>
</feature>
<sequence length="439" mass="46305">MSTNKSSVERQMGFWSIILFGVNGILGSGIFLLPGQGYNLFGPASILALCADAVLVLMIGMCFAECAGLFTETGGAYLYAKTAFGPFVGYEVGVVTWAIRIIAEGTLYVAIATAIGGVYKPLATTTAKNIIVTIIGIILILINLTGVKTSEVFNNVVTVAKLVPILLVAIVGLFFLHPANFHPFFLPGSTANGFANATITLFMVFTGIESLVITAGNMKDASKNLPRALLLVILIVATIYILVVVSCVGILGSGLAHSSVPLQDAAQAVAGRAGESIIVIGTFLSMGGLALNSSFISPRLAASLADNHQMPKKLGAENSKGAPYVAIIIHTCLAMAVAWSGSYTTLVAISVVSRFAQYIPTCLAVLVFRKTKKDQKRSFKIPGGWFIPVLAVVASVWLLAHATAKQLILGFGALLIILPFYFITGQNKRDKALKENSGK</sequence>
<organism evidence="7 8">
    <name type="scientific">Limosilactobacillus coleohominis</name>
    <dbReference type="NCBI Taxonomy" id="181675"/>
    <lineage>
        <taxon>Bacteria</taxon>
        <taxon>Bacillati</taxon>
        <taxon>Bacillota</taxon>
        <taxon>Bacilli</taxon>
        <taxon>Lactobacillales</taxon>
        <taxon>Lactobacillaceae</taxon>
        <taxon>Limosilactobacillus</taxon>
    </lineage>
</organism>
<evidence type="ECO:0000256" key="2">
    <source>
        <dbReference type="ARBA" id="ARBA00022475"/>
    </source>
</evidence>
<evidence type="ECO:0000256" key="1">
    <source>
        <dbReference type="ARBA" id="ARBA00004651"/>
    </source>
</evidence>
<proteinExistence type="predicted"/>
<feature type="transmembrane region" description="Helical" evidence="6">
    <location>
        <begin position="228"/>
        <end position="256"/>
    </location>
</feature>
<keyword evidence="2" id="KW-1003">Cell membrane</keyword>
<dbReference type="InterPro" id="IPR050367">
    <property type="entry name" value="APC_superfamily"/>
</dbReference>
<keyword evidence="8" id="KW-1185">Reference proteome</keyword>
<dbReference type="Pfam" id="PF13520">
    <property type="entry name" value="AA_permease_2"/>
    <property type="match status" value="1"/>
</dbReference>
<comment type="caution">
    <text evidence="7">The sequence shown here is derived from an EMBL/GenBank/DDBJ whole genome shotgun (WGS) entry which is preliminary data.</text>
</comment>
<dbReference type="EMBL" id="JACJKU010000004">
    <property type="protein sequence ID" value="MBM6940012.1"/>
    <property type="molecule type" value="Genomic_DNA"/>
</dbReference>
<feature type="transmembrane region" description="Helical" evidence="6">
    <location>
        <begin position="381"/>
        <end position="400"/>
    </location>
</feature>
<name>A0ABS2GUV9_9LACO</name>
<evidence type="ECO:0000256" key="5">
    <source>
        <dbReference type="ARBA" id="ARBA00023136"/>
    </source>
</evidence>
<feature type="transmembrane region" description="Helical" evidence="6">
    <location>
        <begin position="46"/>
        <end position="70"/>
    </location>
</feature>
<feature type="transmembrane region" description="Helical" evidence="6">
    <location>
        <begin position="346"/>
        <end position="369"/>
    </location>
</feature>
<dbReference type="InterPro" id="IPR002293">
    <property type="entry name" value="AA/rel_permease1"/>
</dbReference>
<feature type="transmembrane region" description="Helical" evidence="6">
    <location>
        <begin position="322"/>
        <end position="340"/>
    </location>
</feature>
<dbReference type="RefSeq" id="WP_204784464.1">
    <property type="nucleotide sequence ID" value="NZ_CALVGD010000019.1"/>
</dbReference>
<feature type="transmembrane region" description="Helical" evidence="6">
    <location>
        <begin position="197"/>
        <end position="216"/>
    </location>
</feature>
<keyword evidence="3 6" id="KW-0812">Transmembrane</keyword>
<feature type="transmembrane region" description="Helical" evidence="6">
    <location>
        <begin position="276"/>
        <end position="301"/>
    </location>
</feature>
<evidence type="ECO:0000256" key="6">
    <source>
        <dbReference type="SAM" id="Phobius"/>
    </source>
</evidence>
<protein>
    <submittedName>
        <fullName evidence="7">Amino acid permease</fullName>
    </submittedName>
</protein>
<feature type="transmembrane region" description="Helical" evidence="6">
    <location>
        <begin position="76"/>
        <end position="99"/>
    </location>
</feature>
<dbReference type="Proteomes" id="UP000785625">
    <property type="component" value="Unassembled WGS sequence"/>
</dbReference>